<dbReference type="KEGG" id="mhi:Mhar_1217"/>
<dbReference type="OrthoDB" id="87732at2157"/>
<dbReference type="RefSeq" id="WP_014586767.1">
    <property type="nucleotide sequence ID" value="NC_017527.1"/>
</dbReference>
<sequence>MRRSSGGGIIGEAAIETCKLTKTFASPRGLPDLLRRRPSAGGVTPVDGVDLLIRKGEVFGILGPNGAGKTTLIKILCTLILPTAGRAKVNGYDVERESGRVRESIGLVTTDERSFYWRLTGRENLEFFASLHNFYSDEARDVVDDLLGVVDLKYAADERFLTYSAGMKQRMAIARGLLNDPAVLFMDEPTRSLDPGAAQGLRDFIKGEIVRERGKTIFISTHNLEEAEELCDRMAIFDDGRIKVIGSPADLKASLGDGSKLSDVFLHYTGKKFEERGGAGGAAPGFRQDRRGFPHRVGGLGRRRGGV</sequence>
<evidence type="ECO:0000259" key="4">
    <source>
        <dbReference type="PROSITE" id="PS50893"/>
    </source>
</evidence>
<organism evidence="5 6">
    <name type="scientific">Methanothrix harundinacea (strain 6Ac)</name>
    <name type="common">Methanosaeta harundinacea</name>
    <dbReference type="NCBI Taxonomy" id="1110509"/>
    <lineage>
        <taxon>Archaea</taxon>
        <taxon>Methanobacteriati</taxon>
        <taxon>Methanobacteriota</taxon>
        <taxon>Stenosarchaea group</taxon>
        <taxon>Methanomicrobia</taxon>
        <taxon>Methanotrichales</taxon>
        <taxon>Methanotrichaceae</taxon>
        <taxon>Methanothrix</taxon>
    </lineage>
</organism>
<proteinExistence type="predicted"/>
<dbReference type="STRING" id="1110509.Mhar_1217"/>
<dbReference type="PROSITE" id="PS00211">
    <property type="entry name" value="ABC_TRANSPORTER_1"/>
    <property type="match status" value="1"/>
</dbReference>
<dbReference type="Pfam" id="PF00005">
    <property type="entry name" value="ABC_tran"/>
    <property type="match status" value="1"/>
</dbReference>
<dbReference type="HOGENOM" id="CLU_000604_1_2_2"/>
<name>G7WN91_METH6</name>
<dbReference type="Proteomes" id="UP000005877">
    <property type="component" value="Chromosome"/>
</dbReference>
<dbReference type="EMBL" id="CP003117">
    <property type="protein sequence ID" value="AET64582.1"/>
    <property type="molecule type" value="Genomic_DNA"/>
</dbReference>
<dbReference type="SUPFAM" id="SSF52540">
    <property type="entry name" value="P-loop containing nucleoside triphosphate hydrolases"/>
    <property type="match status" value="1"/>
</dbReference>
<dbReference type="PROSITE" id="PS50893">
    <property type="entry name" value="ABC_TRANSPORTER_2"/>
    <property type="match status" value="1"/>
</dbReference>
<dbReference type="AlphaFoldDB" id="G7WN91"/>
<keyword evidence="6" id="KW-1185">Reference proteome</keyword>
<keyword evidence="1" id="KW-0813">Transport</keyword>
<evidence type="ECO:0000256" key="2">
    <source>
        <dbReference type="ARBA" id="ARBA00022741"/>
    </source>
</evidence>
<dbReference type="PANTHER" id="PTHR42711:SF18">
    <property type="entry name" value="ABC TRANSPORTER, ATP-BINDING PROTEIN"/>
    <property type="match status" value="1"/>
</dbReference>
<dbReference type="GO" id="GO:0005524">
    <property type="term" value="F:ATP binding"/>
    <property type="evidence" value="ECO:0007669"/>
    <property type="project" value="UniProtKB-KW"/>
</dbReference>
<gene>
    <name evidence="5" type="ordered locus">Mhar_1217</name>
</gene>
<dbReference type="GeneID" id="12510386"/>
<evidence type="ECO:0000313" key="5">
    <source>
        <dbReference type="EMBL" id="AET64582.1"/>
    </source>
</evidence>
<dbReference type="InterPro" id="IPR027417">
    <property type="entry name" value="P-loop_NTPase"/>
</dbReference>
<keyword evidence="2" id="KW-0547">Nucleotide-binding</keyword>
<dbReference type="PANTHER" id="PTHR42711">
    <property type="entry name" value="ABC TRANSPORTER ATP-BINDING PROTEIN"/>
    <property type="match status" value="1"/>
</dbReference>
<feature type="domain" description="ABC transporter" evidence="4">
    <location>
        <begin position="28"/>
        <end position="264"/>
    </location>
</feature>
<dbReference type="SMART" id="SM00382">
    <property type="entry name" value="AAA"/>
    <property type="match status" value="1"/>
</dbReference>
<dbReference type="InterPro" id="IPR003439">
    <property type="entry name" value="ABC_transporter-like_ATP-bd"/>
</dbReference>
<dbReference type="PATRIC" id="fig|1110509.7.peg.1349"/>
<keyword evidence="3" id="KW-0067">ATP-binding</keyword>
<protein>
    <submittedName>
        <fullName evidence="5">ABC transporter, ATP binding subunit</fullName>
    </submittedName>
</protein>
<dbReference type="Gene3D" id="3.40.50.300">
    <property type="entry name" value="P-loop containing nucleotide triphosphate hydrolases"/>
    <property type="match status" value="1"/>
</dbReference>
<evidence type="ECO:0000313" key="6">
    <source>
        <dbReference type="Proteomes" id="UP000005877"/>
    </source>
</evidence>
<reference evidence="5 6" key="1">
    <citation type="journal article" date="2012" name="PLoS ONE">
        <title>The genome characteristics and predicted function of methyl-group oxidation pathway in the obligate aceticlastic methanogens, Methanosaeta spp.</title>
        <authorList>
            <person name="Zhu J."/>
            <person name="Zheng H."/>
            <person name="Ai G."/>
            <person name="Zhang G."/>
            <person name="Liu D."/>
            <person name="Liu X."/>
            <person name="Dong X."/>
        </authorList>
    </citation>
    <scope>NUCLEOTIDE SEQUENCE [LARGE SCALE GENOMIC DNA]</scope>
    <source>
        <strain evidence="5 6">6Ac</strain>
    </source>
</reference>
<dbReference type="InterPro" id="IPR003593">
    <property type="entry name" value="AAA+_ATPase"/>
</dbReference>
<dbReference type="InterPro" id="IPR017871">
    <property type="entry name" value="ABC_transporter-like_CS"/>
</dbReference>
<evidence type="ECO:0000256" key="3">
    <source>
        <dbReference type="ARBA" id="ARBA00022840"/>
    </source>
</evidence>
<dbReference type="InterPro" id="IPR050763">
    <property type="entry name" value="ABC_transporter_ATP-binding"/>
</dbReference>
<accession>G7WN91</accession>
<evidence type="ECO:0000256" key="1">
    <source>
        <dbReference type="ARBA" id="ARBA00022448"/>
    </source>
</evidence>
<dbReference type="GO" id="GO:0016887">
    <property type="term" value="F:ATP hydrolysis activity"/>
    <property type="evidence" value="ECO:0007669"/>
    <property type="project" value="InterPro"/>
</dbReference>